<keyword evidence="2" id="KW-1185">Reference proteome</keyword>
<dbReference type="InterPro" id="IPR029058">
    <property type="entry name" value="AB_hydrolase_fold"/>
</dbReference>
<comment type="caution">
    <text evidence="1">The sequence shown here is derived from an EMBL/GenBank/DDBJ whole genome shotgun (WGS) entry which is preliminary data.</text>
</comment>
<proteinExistence type="predicted"/>
<reference evidence="2" key="1">
    <citation type="journal article" date="2019" name="Int. J. Syst. Evol. Microbiol.">
        <title>The Global Catalogue of Microorganisms (GCM) 10K type strain sequencing project: providing services to taxonomists for standard genome sequencing and annotation.</title>
        <authorList>
            <consortium name="The Broad Institute Genomics Platform"/>
            <consortium name="The Broad Institute Genome Sequencing Center for Infectious Disease"/>
            <person name="Wu L."/>
            <person name="Ma J."/>
        </authorList>
    </citation>
    <scope>NUCLEOTIDE SEQUENCE [LARGE SCALE GENOMIC DNA]</scope>
    <source>
        <strain evidence="2">JCM 32148</strain>
    </source>
</reference>
<accession>A0ABW2ZY79</accession>
<name>A0ABW2ZY79_9ACTN</name>
<evidence type="ECO:0008006" key="3">
    <source>
        <dbReference type="Google" id="ProtNLM"/>
    </source>
</evidence>
<protein>
    <recommendedName>
        <fullName evidence="3">Alpha/beta hydrolase family protein</fullName>
    </recommendedName>
</protein>
<dbReference type="EMBL" id="JBHTHM010000177">
    <property type="protein sequence ID" value="MFD0783576.1"/>
    <property type="molecule type" value="Genomic_DNA"/>
</dbReference>
<dbReference type="Gene3D" id="3.40.50.1820">
    <property type="entry name" value="alpha/beta hydrolase"/>
    <property type="match status" value="1"/>
</dbReference>
<organism evidence="1 2">
    <name type="scientific">Micromonospora azadirachtae</name>
    <dbReference type="NCBI Taxonomy" id="1970735"/>
    <lineage>
        <taxon>Bacteria</taxon>
        <taxon>Bacillati</taxon>
        <taxon>Actinomycetota</taxon>
        <taxon>Actinomycetes</taxon>
        <taxon>Micromonosporales</taxon>
        <taxon>Micromonosporaceae</taxon>
        <taxon>Micromonospora</taxon>
    </lineage>
</organism>
<gene>
    <name evidence="1" type="ORF">ACFQZ8_06575</name>
</gene>
<evidence type="ECO:0000313" key="1">
    <source>
        <dbReference type="EMBL" id="MFD0783576.1"/>
    </source>
</evidence>
<dbReference type="Proteomes" id="UP001597053">
    <property type="component" value="Unassembled WGS sequence"/>
</dbReference>
<sequence>MTRGDHAINPDLQRFMTARANARTTEVDASHAVMPSRPEAVTRIIEQAAG</sequence>
<evidence type="ECO:0000313" key="2">
    <source>
        <dbReference type="Proteomes" id="UP001597053"/>
    </source>
</evidence>